<dbReference type="InParanoid" id="W7X1T5"/>
<dbReference type="RefSeq" id="XP_012654276.1">
    <property type="nucleotide sequence ID" value="XM_012798822.1"/>
</dbReference>
<dbReference type="EMBL" id="GG662612">
    <property type="protein sequence ID" value="EWS73200.1"/>
    <property type="molecule type" value="Genomic_DNA"/>
</dbReference>
<evidence type="ECO:0000313" key="2">
    <source>
        <dbReference type="Proteomes" id="UP000009168"/>
    </source>
</evidence>
<dbReference type="Proteomes" id="UP000009168">
    <property type="component" value="Unassembled WGS sequence"/>
</dbReference>
<gene>
    <name evidence="1" type="ORF">TTHERM_000411589</name>
</gene>
<evidence type="ECO:0000313" key="1">
    <source>
        <dbReference type="EMBL" id="EWS73200.1"/>
    </source>
</evidence>
<name>W7X1T5_TETTS</name>
<keyword evidence="2" id="KW-1185">Reference proteome</keyword>
<protein>
    <submittedName>
        <fullName evidence="1">Uncharacterized protein</fullName>
    </submittedName>
</protein>
<dbReference type="GeneID" id="24438808"/>
<dbReference type="AlphaFoldDB" id="W7X1T5"/>
<proteinExistence type="predicted"/>
<sequence length="204" mass="25092">MQQRLIVKYRLSQYMLIFQFALVCVKIQKKKERKKSQTHIQYIIYIYIHIKHSQVKLKKQKTNRKKYKQKRKRHKYINFNQQYSSKKNQSIKQKNNRLSNQKKKVILLILTIKEIKKQDKQLIKQQLGNQIKKIETKRYQILKILILLEAKLLSPEIFKNFQIQAYQFNKNNNKKKFKNHVRLNSKQIQFYYILLRILGQNQKN</sequence>
<reference evidence="2" key="1">
    <citation type="journal article" date="2006" name="PLoS Biol.">
        <title>Macronuclear genome sequence of the ciliate Tetrahymena thermophila, a model eukaryote.</title>
        <authorList>
            <person name="Eisen J.A."/>
            <person name="Coyne R.S."/>
            <person name="Wu M."/>
            <person name="Wu D."/>
            <person name="Thiagarajan M."/>
            <person name="Wortman J.R."/>
            <person name="Badger J.H."/>
            <person name="Ren Q."/>
            <person name="Amedeo P."/>
            <person name="Jones K.M."/>
            <person name="Tallon L.J."/>
            <person name="Delcher A.L."/>
            <person name="Salzberg S.L."/>
            <person name="Silva J.C."/>
            <person name="Haas B.J."/>
            <person name="Majoros W.H."/>
            <person name="Farzad M."/>
            <person name="Carlton J.M."/>
            <person name="Smith R.K. Jr."/>
            <person name="Garg J."/>
            <person name="Pearlman R.E."/>
            <person name="Karrer K.M."/>
            <person name="Sun L."/>
            <person name="Manning G."/>
            <person name="Elde N.C."/>
            <person name="Turkewitz A.P."/>
            <person name="Asai D.J."/>
            <person name="Wilkes D.E."/>
            <person name="Wang Y."/>
            <person name="Cai H."/>
            <person name="Collins K."/>
            <person name="Stewart B.A."/>
            <person name="Lee S.R."/>
            <person name="Wilamowska K."/>
            <person name="Weinberg Z."/>
            <person name="Ruzzo W.L."/>
            <person name="Wloga D."/>
            <person name="Gaertig J."/>
            <person name="Frankel J."/>
            <person name="Tsao C.-C."/>
            <person name="Gorovsky M.A."/>
            <person name="Keeling P.J."/>
            <person name="Waller R.F."/>
            <person name="Patron N.J."/>
            <person name="Cherry J.M."/>
            <person name="Stover N.A."/>
            <person name="Krieger C.J."/>
            <person name="del Toro C."/>
            <person name="Ryder H.F."/>
            <person name="Williamson S.C."/>
            <person name="Barbeau R.A."/>
            <person name="Hamilton E.P."/>
            <person name="Orias E."/>
        </authorList>
    </citation>
    <scope>NUCLEOTIDE SEQUENCE [LARGE SCALE GENOMIC DNA]</scope>
    <source>
        <strain evidence="2">SB210</strain>
    </source>
</reference>
<organism evidence="1 2">
    <name type="scientific">Tetrahymena thermophila (strain SB210)</name>
    <dbReference type="NCBI Taxonomy" id="312017"/>
    <lineage>
        <taxon>Eukaryota</taxon>
        <taxon>Sar</taxon>
        <taxon>Alveolata</taxon>
        <taxon>Ciliophora</taxon>
        <taxon>Intramacronucleata</taxon>
        <taxon>Oligohymenophorea</taxon>
        <taxon>Hymenostomatida</taxon>
        <taxon>Tetrahymenina</taxon>
        <taxon>Tetrahymenidae</taxon>
        <taxon>Tetrahymena</taxon>
    </lineage>
</organism>
<dbReference type="KEGG" id="tet:TTHERM_000411589"/>
<accession>W7X1T5</accession>